<dbReference type="HOGENOM" id="CLU_045012_0_0_1"/>
<evidence type="ECO:0008006" key="5">
    <source>
        <dbReference type="Google" id="ProtNLM"/>
    </source>
</evidence>
<dbReference type="AlphaFoldDB" id="N1PSI7"/>
<evidence type="ECO:0000313" key="4">
    <source>
        <dbReference type="Proteomes" id="UP000016933"/>
    </source>
</evidence>
<proteinExistence type="predicted"/>
<feature type="region of interest" description="Disordered" evidence="2">
    <location>
        <begin position="70"/>
        <end position="96"/>
    </location>
</feature>
<dbReference type="EMBL" id="KB446537">
    <property type="protein sequence ID" value="EME46416.1"/>
    <property type="molecule type" value="Genomic_DNA"/>
</dbReference>
<keyword evidence="4" id="KW-1185">Reference proteome</keyword>
<dbReference type="Proteomes" id="UP000016933">
    <property type="component" value="Unassembled WGS sequence"/>
</dbReference>
<evidence type="ECO:0000313" key="3">
    <source>
        <dbReference type="EMBL" id="EME46416.1"/>
    </source>
</evidence>
<dbReference type="PANTHER" id="PTHR28527:SF1">
    <property type="entry name" value="SWI5-DEPENDENT RECOMBINATION DNA REPAIR PROTEIN 1"/>
    <property type="match status" value="1"/>
</dbReference>
<feature type="region of interest" description="Disordered" evidence="2">
    <location>
        <begin position="244"/>
        <end position="267"/>
    </location>
</feature>
<dbReference type="OrthoDB" id="27934at2759"/>
<gene>
    <name evidence="3" type="ORF">DOTSEDRAFT_51904</name>
</gene>
<sequence length="297" mass="33856">MSLPLPVKRRKLNDAHSKLTKPFISPMRAPKAERAPLQEDSKKGNVIVRPYLPSTLAHTVRQAQTTIRPRLANPASTKPDINTPARPTPARKQQPSLWSFKKKDPEAVAIERAITSLEMQIKKVQDDLDTLSQAKQLSTTDTDAELEALSEKWRLTSQSLAEELFGEVKERVQRMGGVAAWREMEKRKHDRANGMGDFAREGLQEDDDADCEFDSQGEELPEEEQVYRKNMKRQAKQEIMDAADALDEPEVDPHAQKTKVWQEDGNDDDTFTMDMMLRSLNIELSVIGYDKETQKWT</sequence>
<dbReference type="OMA" id="FTMAMML"/>
<dbReference type="Gene3D" id="6.10.140.1020">
    <property type="match status" value="1"/>
</dbReference>
<reference evidence="3 4" key="2">
    <citation type="journal article" date="2012" name="PLoS Pathog.">
        <title>Diverse lifestyles and strategies of plant pathogenesis encoded in the genomes of eighteen Dothideomycetes fungi.</title>
        <authorList>
            <person name="Ohm R.A."/>
            <person name="Feau N."/>
            <person name="Henrissat B."/>
            <person name="Schoch C.L."/>
            <person name="Horwitz B.A."/>
            <person name="Barry K.W."/>
            <person name="Condon B.J."/>
            <person name="Copeland A.C."/>
            <person name="Dhillon B."/>
            <person name="Glaser F."/>
            <person name="Hesse C.N."/>
            <person name="Kosti I."/>
            <person name="LaButti K."/>
            <person name="Lindquist E.A."/>
            <person name="Lucas S."/>
            <person name="Salamov A.A."/>
            <person name="Bradshaw R.E."/>
            <person name="Ciuffetti L."/>
            <person name="Hamelin R.C."/>
            <person name="Kema G.H.J."/>
            <person name="Lawrence C."/>
            <person name="Scott J.A."/>
            <person name="Spatafora J.W."/>
            <person name="Turgeon B.G."/>
            <person name="de Wit P.J.G.M."/>
            <person name="Zhong S."/>
            <person name="Goodwin S.B."/>
            <person name="Grigoriev I.V."/>
        </authorList>
    </citation>
    <scope>NUCLEOTIDE SEQUENCE [LARGE SCALE GENOMIC DNA]</scope>
    <source>
        <strain evidence="4">NZE10 / CBS 128990</strain>
    </source>
</reference>
<dbReference type="STRING" id="675120.N1PSI7"/>
<protein>
    <recommendedName>
        <fullName evidence="5">DNA repair protein Dds20/Mei5</fullName>
    </recommendedName>
</protein>
<dbReference type="GO" id="GO:0006310">
    <property type="term" value="P:DNA recombination"/>
    <property type="evidence" value="ECO:0007669"/>
    <property type="project" value="TreeGrafter"/>
</dbReference>
<evidence type="ECO:0000256" key="2">
    <source>
        <dbReference type="SAM" id="MobiDB-lite"/>
    </source>
</evidence>
<feature type="region of interest" description="Disordered" evidence="2">
    <location>
        <begin position="1"/>
        <end position="41"/>
    </location>
</feature>
<evidence type="ECO:0000256" key="1">
    <source>
        <dbReference type="SAM" id="Coils"/>
    </source>
</evidence>
<accession>N1PSI7</accession>
<feature type="coiled-coil region" evidence="1">
    <location>
        <begin position="107"/>
        <end position="134"/>
    </location>
</feature>
<organism evidence="3 4">
    <name type="scientific">Dothistroma septosporum (strain NZE10 / CBS 128990)</name>
    <name type="common">Red band needle blight fungus</name>
    <name type="synonym">Mycosphaerella pini</name>
    <dbReference type="NCBI Taxonomy" id="675120"/>
    <lineage>
        <taxon>Eukaryota</taxon>
        <taxon>Fungi</taxon>
        <taxon>Dikarya</taxon>
        <taxon>Ascomycota</taxon>
        <taxon>Pezizomycotina</taxon>
        <taxon>Dothideomycetes</taxon>
        <taxon>Dothideomycetidae</taxon>
        <taxon>Mycosphaerellales</taxon>
        <taxon>Mycosphaerellaceae</taxon>
        <taxon>Dothistroma</taxon>
    </lineage>
</organism>
<feature type="compositionally biased region" description="Basic and acidic residues" evidence="2">
    <location>
        <begin position="30"/>
        <end position="41"/>
    </location>
</feature>
<dbReference type="eggNOG" id="ENOG502SAMI">
    <property type="taxonomic scope" value="Eukaryota"/>
</dbReference>
<name>N1PSI7_DOTSN</name>
<dbReference type="PANTHER" id="PTHR28527">
    <property type="entry name" value="MATING-TYPE SWITCHING PROTEIN SWI2-RELATED"/>
    <property type="match status" value="1"/>
</dbReference>
<keyword evidence="1" id="KW-0175">Coiled coil</keyword>
<reference evidence="4" key="1">
    <citation type="journal article" date="2012" name="PLoS Genet.">
        <title>The genomes of the fungal plant pathogens Cladosporium fulvum and Dothistroma septosporum reveal adaptation to different hosts and lifestyles but also signatures of common ancestry.</title>
        <authorList>
            <person name="de Wit P.J.G.M."/>
            <person name="van der Burgt A."/>
            <person name="Oekmen B."/>
            <person name="Stergiopoulos I."/>
            <person name="Abd-Elsalam K.A."/>
            <person name="Aerts A.L."/>
            <person name="Bahkali A.H."/>
            <person name="Beenen H.G."/>
            <person name="Chettri P."/>
            <person name="Cox M.P."/>
            <person name="Datema E."/>
            <person name="de Vries R.P."/>
            <person name="Dhillon B."/>
            <person name="Ganley A.R."/>
            <person name="Griffiths S.A."/>
            <person name="Guo Y."/>
            <person name="Hamelin R.C."/>
            <person name="Henrissat B."/>
            <person name="Kabir M.S."/>
            <person name="Jashni M.K."/>
            <person name="Kema G."/>
            <person name="Klaubauf S."/>
            <person name="Lapidus A."/>
            <person name="Levasseur A."/>
            <person name="Lindquist E."/>
            <person name="Mehrabi R."/>
            <person name="Ohm R.A."/>
            <person name="Owen T.J."/>
            <person name="Salamov A."/>
            <person name="Schwelm A."/>
            <person name="Schijlen E."/>
            <person name="Sun H."/>
            <person name="van den Burg H.A."/>
            <person name="van Ham R.C.H.J."/>
            <person name="Zhang S."/>
            <person name="Goodwin S.B."/>
            <person name="Grigoriev I.V."/>
            <person name="Collemare J."/>
            <person name="Bradshaw R.E."/>
        </authorList>
    </citation>
    <scope>NUCLEOTIDE SEQUENCE [LARGE SCALE GENOMIC DNA]</scope>
    <source>
        <strain evidence="4">NZE10 / CBS 128990</strain>
    </source>
</reference>